<keyword evidence="7" id="KW-1133">Transmembrane helix</keyword>
<comment type="caution">
    <text evidence="9">The sequence shown here is derived from an EMBL/GenBank/DDBJ whole genome shotgun (WGS) entry which is preliminary data.</text>
</comment>
<dbReference type="EC" id="3.4.21.89" evidence="4 7"/>
<proteinExistence type="inferred from homology"/>
<comment type="similarity">
    <text evidence="3 7">Belongs to the peptidase S26 family.</text>
</comment>
<dbReference type="InterPro" id="IPR000223">
    <property type="entry name" value="Pept_S26A_signal_pept_1"/>
</dbReference>
<name>A0A3E2TG14_9FIRM</name>
<evidence type="ECO:0000256" key="1">
    <source>
        <dbReference type="ARBA" id="ARBA00000677"/>
    </source>
</evidence>
<feature type="active site" evidence="6">
    <location>
        <position position="42"/>
    </location>
</feature>
<evidence type="ECO:0000256" key="6">
    <source>
        <dbReference type="PIRSR" id="PIRSR600223-1"/>
    </source>
</evidence>
<feature type="domain" description="Peptidase S26" evidence="8">
    <location>
        <begin position="15"/>
        <end position="171"/>
    </location>
</feature>
<dbReference type="RefSeq" id="WP_117522143.1">
    <property type="nucleotide sequence ID" value="NZ_QVEU01000008.1"/>
</dbReference>
<dbReference type="PRINTS" id="PR00727">
    <property type="entry name" value="LEADERPTASE"/>
</dbReference>
<comment type="subcellular location">
    <subcellularLocation>
        <location evidence="2">Cell membrane</location>
        <topology evidence="2">Single-pass type II membrane protein</topology>
    </subcellularLocation>
    <subcellularLocation>
        <location evidence="7">Membrane</location>
        <topology evidence="7">Single-pass type II membrane protein</topology>
    </subcellularLocation>
</comment>
<dbReference type="AlphaFoldDB" id="A0A3E2TG14"/>
<evidence type="ECO:0000313" key="10">
    <source>
        <dbReference type="Proteomes" id="UP000261011"/>
    </source>
</evidence>
<evidence type="ECO:0000259" key="8">
    <source>
        <dbReference type="Pfam" id="PF10502"/>
    </source>
</evidence>
<evidence type="ECO:0000256" key="4">
    <source>
        <dbReference type="ARBA" id="ARBA00013208"/>
    </source>
</evidence>
<dbReference type="GO" id="GO:0004252">
    <property type="term" value="F:serine-type endopeptidase activity"/>
    <property type="evidence" value="ECO:0007669"/>
    <property type="project" value="InterPro"/>
</dbReference>
<feature type="active site" evidence="6">
    <location>
        <position position="85"/>
    </location>
</feature>
<evidence type="ECO:0000256" key="7">
    <source>
        <dbReference type="RuleBase" id="RU362042"/>
    </source>
</evidence>
<dbReference type="InterPro" id="IPR019533">
    <property type="entry name" value="Peptidase_S26"/>
</dbReference>
<dbReference type="PROSITE" id="PS00760">
    <property type="entry name" value="SPASE_I_2"/>
    <property type="match status" value="1"/>
</dbReference>
<comment type="catalytic activity">
    <reaction evidence="1 7">
        <text>Cleavage of hydrophobic, N-terminal signal or leader sequences from secreted and periplasmic proteins.</text>
        <dbReference type="EC" id="3.4.21.89"/>
    </reaction>
</comment>
<dbReference type="CDD" id="cd06530">
    <property type="entry name" value="S26_SPase_I"/>
    <property type="match status" value="1"/>
</dbReference>
<dbReference type="SUPFAM" id="SSF51306">
    <property type="entry name" value="LexA/Signal peptidase"/>
    <property type="match status" value="1"/>
</dbReference>
<dbReference type="PANTHER" id="PTHR43390">
    <property type="entry name" value="SIGNAL PEPTIDASE I"/>
    <property type="match status" value="1"/>
</dbReference>
<feature type="transmembrane region" description="Helical" evidence="7">
    <location>
        <begin position="15"/>
        <end position="35"/>
    </location>
</feature>
<dbReference type="Gene3D" id="2.10.109.10">
    <property type="entry name" value="Umud Fragment, subunit A"/>
    <property type="match status" value="1"/>
</dbReference>
<dbReference type="GO" id="GO:0006465">
    <property type="term" value="P:signal peptide processing"/>
    <property type="evidence" value="ECO:0007669"/>
    <property type="project" value="InterPro"/>
</dbReference>
<accession>A0A3E2TG14</accession>
<reference evidence="9 10" key="1">
    <citation type="submission" date="2018-08" db="EMBL/GenBank/DDBJ databases">
        <title>A genome reference for cultivated species of the human gut microbiota.</title>
        <authorList>
            <person name="Zou Y."/>
            <person name="Xue W."/>
            <person name="Luo G."/>
        </authorList>
    </citation>
    <scope>NUCLEOTIDE SEQUENCE [LARGE SCALE GENOMIC DNA]</scope>
    <source>
        <strain evidence="9 10">OF01-3</strain>
    </source>
</reference>
<keyword evidence="5 7" id="KW-0378">Hydrolase</keyword>
<keyword evidence="7" id="KW-0472">Membrane</keyword>
<dbReference type="GO" id="GO:0005886">
    <property type="term" value="C:plasma membrane"/>
    <property type="evidence" value="ECO:0007669"/>
    <property type="project" value="UniProtKB-SubCell"/>
</dbReference>
<evidence type="ECO:0000256" key="2">
    <source>
        <dbReference type="ARBA" id="ARBA00004401"/>
    </source>
</evidence>
<evidence type="ECO:0000256" key="5">
    <source>
        <dbReference type="ARBA" id="ARBA00022801"/>
    </source>
</evidence>
<gene>
    <name evidence="9" type="primary">lepB</name>
    <name evidence="9" type="ORF">DXA39_07725</name>
</gene>
<keyword evidence="7" id="KW-0645">Protease</keyword>
<dbReference type="OrthoDB" id="9802919at2"/>
<evidence type="ECO:0000256" key="3">
    <source>
        <dbReference type="ARBA" id="ARBA00009370"/>
    </source>
</evidence>
<dbReference type="Pfam" id="PF10502">
    <property type="entry name" value="Peptidase_S26"/>
    <property type="match status" value="1"/>
</dbReference>
<dbReference type="Proteomes" id="UP000261011">
    <property type="component" value="Unassembled WGS sequence"/>
</dbReference>
<evidence type="ECO:0000313" key="9">
    <source>
        <dbReference type="EMBL" id="RGB74889.1"/>
    </source>
</evidence>
<dbReference type="EMBL" id="QVEU01000008">
    <property type="protein sequence ID" value="RGB74889.1"/>
    <property type="molecule type" value="Genomic_DNA"/>
</dbReference>
<dbReference type="NCBIfam" id="TIGR02227">
    <property type="entry name" value="sigpep_I_bact"/>
    <property type="match status" value="1"/>
</dbReference>
<organism evidence="9 10">
    <name type="scientific">Anaerococcus nagyae</name>
    <dbReference type="NCBI Taxonomy" id="1755241"/>
    <lineage>
        <taxon>Bacteria</taxon>
        <taxon>Bacillati</taxon>
        <taxon>Bacillota</taxon>
        <taxon>Tissierellia</taxon>
        <taxon>Tissierellales</taxon>
        <taxon>Peptoniphilaceae</taxon>
        <taxon>Anaerococcus</taxon>
    </lineage>
</organism>
<sequence length="181" mass="20765">MNNSETNKKEFLDGLKTFVIVLAIALIFRIFIFNFTTVKGHSMDDTLHENDVLLVDKIGTNFRNYERGDIVILDAPDVAKKLYVKRIVGLPGEKIDLIDGSFYINGEKLEEDYTNAPYTYENEELGISSWILAKDEYFVVGDNRIKNISKDSRTFGPIKRNSLEGHAIYRFYPFNNIGSLH</sequence>
<dbReference type="InterPro" id="IPR019757">
    <property type="entry name" value="Pept_S26A_signal_pept_1_Lys-AS"/>
</dbReference>
<dbReference type="GO" id="GO:0009003">
    <property type="term" value="F:signal peptidase activity"/>
    <property type="evidence" value="ECO:0007669"/>
    <property type="project" value="UniProtKB-EC"/>
</dbReference>
<protein>
    <recommendedName>
        <fullName evidence="4 7">Signal peptidase I</fullName>
        <ecNumber evidence="4 7">3.4.21.89</ecNumber>
    </recommendedName>
</protein>
<keyword evidence="10" id="KW-1185">Reference proteome</keyword>
<dbReference type="InterPro" id="IPR036286">
    <property type="entry name" value="LexA/Signal_pep-like_sf"/>
</dbReference>
<dbReference type="PANTHER" id="PTHR43390:SF1">
    <property type="entry name" value="CHLOROPLAST PROCESSING PEPTIDASE"/>
    <property type="match status" value="1"/>
</dbReference>
<keyword evidence="7" id="KW-0812">Transmembrane</keyword>